<evidence type="ECO:0000256" key="3">
    <source>
        <dbReference type="ARBA" id="ARBA00005842"/>
    </source>
</evidence>
<feature type="site" description="Interaction with substrate tRNA" evidence="10">
    <location>
        <position position="128"/>
    </location>
</feature>
<evidence type="ECO:0000256" key="1">
    <source>
        <dbReference type="ARBA" id="ARBA00001946"/>
    </source>
</evidence>
<dbReference type="OrthoDB" id="9776390at2"/>
<dbReference type="RefSeq" id="WP_067617814.1">
    <property type="nucleotide sequence ID" value="NZ_MAGO01000006.1"/>
</dbReference>
<evidence type="ECO:0000256" key="4">
    <source>
        <dbReference type="ARBA" id="ARBA00022679"/>
    </source>
</evidence>
<dbReference type="STRING" id="1156395.DBT_1274"/>
<name>A0A1B9F5N7_9BACT</name>
<evidence type="ECO:0000313" key="15">
    <source>
        <dbReference type="Proteomes" id="UP000093080"/>
    </source>
</evidence>
<feature type="site" description="Interaction with substrate tRNA" evidence="10">
    <location>
        <position position="106"/>
    </location>
</feature>
<keyword evidence="8 10" id="KW-0460">Magnesium</keyword>
<dbReference type="InterPro" id="IPR018022">
    <property type="entry name" value="IPT"/>
</dbReference>
<comment type="similarity">
    <text evidence="3 10 13">Belongs to the IPP transferase family.</text>
</comment>
<feature type="binding site" evidence="10">
    <location>
        <begin position="17"/>
        <end position="22"/>
    </location>
    <ligand>
        <name>substrate</name>
    </ligand>
</feature>
<evidence type="ECO:0000256" key="6">
    <source>
        <dbReference type="ARBA" id="ARBA00022741"/>
    </source>
</evidence>
<evidence type="ECO:0000313" key="14">
    <source>
        <dbReference type="EMBL" id="OCC15154.1"/>
    </source>
</evidence>
<dbReference type="Pfam" id="PF01715">
    <property type="entry name" value="IPPT"/>
    <property type="match status" value="1"/>
</dbReference>
<dbReference type="EC" id="2.5.1.75" evidence="10"/>
<sequence length="310" mass="36256">MNKKLVKFPWIAILGPTAVGKTDFSLNLADEIRGEIINFDSVQIYKYLDIGSAKPTIEERKRVPHHLIDILYPDDPFDAADFIEAALKISKKLETHGKVPIFVGGTGFYLRALVEGLTPLPKGNPPLRNWLRSLESRFGRGFLFRCLSQFDPDTAKRLAKNDYFRIIRALEVFILTGQPFSKICRENRPFPRRFDCLVKIGLIRPRDELYNRIEQRVEQMFEMGFLEEVKAILEMGYSPNLKPLQSLGYRQVIDYILGKKSLERAIYEIKRDTRHYAKRQLTWFRRDSQIKWFHPDAFLGRADLWRFING</sequence>
<dbReference type="PANTHER" id="PTHR11088">
    <property type="entry name" value="TRNA DIMETHYLALLYLTRANSFERASE"/>
    <property type="match status" value="1"/>
</dbReference>
<dbReference type="InterPro" id="IPR039657">
    <property type="entry name" value="Dimethylallyltransferase"/>
</dbReference>
<dbReference type="GO" id="GO:0006400">
    <property type="term" value="P:tRNA modification"/>
    <property type="evidence" value="ECO:0007669"/>
    <property type="project" value="TreeGrafter"/>
</dbReference>
<dbReference type="SUPFAM" id="SSF52540">
    <property type="entry name" value="P-loop containing nucleoside triphosphate hydrolases"/>
    <property type="match status" value="1"/>
</dbReference>
<keyword evidence="15" id="KW-1185">Reference proteome</keyword>
<dbReference type="InterPro" id="IPR027417">
    <property type="entry name" value="P-loop_NTPase"/>
</dbReference>
<evidence type="ECO:0000256" key="9">
    <source>
        <dbReference type="ARBA" id="ARBA00049563"/>
    </source>
</evidence>
<keyword evidence="6 10" id="KW-0547">Nucleotide-binding</keyword>
<protein>
    <recommendedName>
        <fullName evidence="10">tRNA dimethylallyltransferase</fullName>
        <ecNumber evidence="10">2.5.1.75</ecNumber>
    </recommendedName>
    <alternativeName>
        <fullName evidence="10">Dimethylallyl diphosphate:tRNA dimethylallyltransferase</fullName>
        <shortName evidence="10">DMAPP:tRNA dimethylallyltransferase</shortName>
        <shortName evidence="10">DMATase</shortName>
    </alternativeName>
    <alternativeName>
        <fullName evidence="10">Isopentenyl-diphosphate:tRNA isopentenyltransferase</fullName>
        <shortName evidence="10">IPP transferase</shortName>
        <shortName evidence="10">IPPT</shortName>
        <shortName evidence="10">IPTase</shortName>
    </alternativeName>
</protein>
<evidence type="ECO:0000256" key="5">
    <source>
        <dbReference type="ARBA" id="ARBA00022694"/>
    </source>
</evidence>
<feature type="binding site" evidence="10">
    <location>
        <begin position="15"/>
        <end position="22"/>
    </location>
    <ligand>
        <name>ATP</name>
        <dbReference type="ChEBI" id="CHEBI:30616"/>
    </ligand>
</feature>
<gene>
    <name evidence="10" type="primary">miaA</name>
    <name evidence="14" type="ORF">DBT_1274</name>
</gene>
<dbReference type="Gene3D" id="3.40.50.300">
    <property type="entry name" value="P-loop containing nucleotide triphosphate hydrolases"/>
    <property type="match status" value="1"/>
</dbReference>
<evidence type="ECO:0000256" key="2">
    <source>
        <dbReference type="ARBA" id="ARBA00003213"/>
    </source>
</evidence>
<evidence type="ECO:0000256" key="7">
    <source>
        <dbReference type="ARBA" id="ARBA00022840"/>
    </source>
</evidence>
<dbReference type="GO" id="GO:0052381">
    <property type="term" value="F:tRNA dimethylallyltransferase activity"/>
    <property type="evidence" value="ECO:0007669"/>
    <property type="project" value="UniProtKB-UniRule"/>
</dbReference>
<dbReference type="Proteomes" id="UP000093080">
    <property type="component" value="Unassembled WGS sequence"/>
</dbReference>
<dbReference type="AlphaFoldDB" id="A0A1B9F5N7"/>
<evidence type="ECO:0000256" key="11">
    <source>
        <dbReference type="RuleBase" id="RU003783"/>
    </source>
</evidence>
<accession>A0A1B9F5N7</accession>
<dbReference type="NCBIfam" id="TIGR00174">
    <property type="entry name" value="miaA"/>
    <property type="match status" value="1"/>
</dbReference>
<dbReference type="Gene3D" id="1.10.20.140">
    <property type="match status" value="1"/>
</dbReference>
<feature type="region of interest" description="Interaction with substrate tRNA" evidence="10">
    <location>
        <begin position="40"/>
        <end position="43"/>
    </location>
</feature>
<dbReference type="HAMAP" id="MF_00185">
    <property type="entry name" value="IPP_trans"/>
    <property type="match status" value="1"/>
</dbReference>
<comment type="subunit">
    <text evidence="10">Monomer.</text>
</comment>
<organism evidence="14 15">
    <name type="scientific">Dissulfuribacter thermophilus</name>
    <dbReference type="NCBI Taxonomy" id="1156395"/>
    <lineage>
        <taxon>Bacteria</taxon>
        <taxon>Pseudomonadati</taxon>
        <taxon>Thermodesulfobacteriota</taxon>
        <taxon>Dissulfuribacteria</taxon>
        <taxon>Dissulfuribacterales</taxon>
        <taxon>Dissulfuribacteraceae</taxon>
        <taxon>Dissulfuribacter</taxon>
    </lineage>
</organism>
<evidence type="ECO:0000256" key="10">
    <source>
        <dbReference type="HAMAP-Rule" id="MF_00185"/>
    </source>
</evidence>
<proteinExistence type="inferred from homology"/>
<keyword evidence="4 10" id="KW-0808">Transferase</keyword>
<evidence type="ECO:0000256" key="8">
    <source>
        <dbReference type="ARBA" id="ARBA00022842"/>
    </source>
</evidence>
<comment type="caution">
    <text evidence="14">The sequence shown here is derived from an EMBL/GenBank/DDBJ whole genome shotgun (WGS) entry which is preliminary data.</text>
</comment>
<comment type="caution">
    <text evidence="10">Lacks conserved residue(s) required for the propagation of feature annotation.</text>
</comment>
<evidence type="ECO:0000256" key="12">
    <source>
        <dbReference type="RuleBase" id="RU003784"/>
    </source>
</evidence>
<comment type="catalytic activity">
    <reaction evidence="9 10 11">
        <text>adenosine(37) in tRNA + dimethylallyl diphosphate = N(6)-dimethylallyladenosine(37) in tRNA + diphosphate</text>
        <dbReference type="Rhea" id="RHEA:26482"/>
        <dbReference type="Rhea" id="RHEA-COMP:10162"/>
        <dbReference type="Rhea" id="RHEA-COMP:10375"/>
        <dbReference type="ChEBI" id="CHEBI:33019"/>
        <dbReference type="ChEBI" id="CHEBI:57623"/>
        <dbReference type="ChEBI" id="CHEBI:74411"/>
        <dbReference type="ChEBI" id="CHEBI:74415"/>
        <dbReference type="EC" id="2.5.1.75"/>
    </reaction>
</comment>
<evidence type="ECO:0000256" key="13">
    <source>
        <dbReference type="RuleBase" id="RU003785"/>
    </source>
</evidence>
<keyword evidence="5 10" id="KW-0819">tRNA processing</keyword>
<dbReference type="EMBL" id="MAGO01000006">
    <property type="protein sequence ID" value="OCC15154.1"/>
    <property type="molecule type" value="Genomic_DNA"/>
</dbReference>
<reference evidence="14 15" key="1">
    <citation type="submission" date="2016-06" db="EMBL/GenBank/DDBJ databases">
        <title>Respiratory ammonification of nitrate coupled to the oxidation of elemental sulfur in deep-sea autotrophic thermophilic bacteria.</title>
        <authorList>
            <person name="Slobodkina G.B."/>
            <person name="Mardanov A.V."/>
            <person name="Ravin N.V."/>
            <person name="Frolova A.A."/>
            <person name="Viryasiv M.B."/>
            <person name="Chernyh N.A."/>
            <person name="Bonch-Osmolovskaya E.A."/>
            <person name="Slobodkin A.I."/>
        </authorList>
    </citation>
    <scope>NUCLEOTIDE SEQUENCE [LARGE SCALE GENOMIC DNA]</scope>
    <source>
        <strain evidence="14 15">S69</strain>
    </source>
</reference>
<comment type="function">
    <text evidence="2 10 12">Catalyzes the transfer of a dimethylallyl group onto the adenine at position 37 in tRNAs that read codons beginning with uridine, leading to the formation of N6-(dimethylallyl)adenosine (i(6)A).</text>
</comment>
<comment type="cofactor">
    <cofactor evidence="1 10">
        <name>Mg(2+)</name>
        <dbReference type="ChEBI" id="CHEBI:18420"/>
    </cofactor>
</comment>
<dbReference type="PANTHER" id="PTHR11088:SF60">
    <property type="entry name" value="TRNA DIMETHYLALLYLTRANSFERASE"/>
    <property type="match status" value="1"/>
</dbReference>
<dbReference type="GO" id="GO:0005524">
    <property type="term" value="F:ATP binding"/>
    <property type="evidence" value="ECO:0007669"/>
    <property type="project" value="UniProtKB-UniRule"/>
</dbReference>
<dbReference type="PATRIC" id="fig|1156395.6.peg.1287"/>
<keyword evidence="7 10" id="KW-0067">ATP-binding</keyword>